<evidence type="ECO:0000256" key="2">
    <source>
        <dbReference type="ARBA" id="ARBA00010970"/>
    </source>
</evidence>
<dbReference type="OrthoDB" id="266518at2759"/>
<evidence type="ECO:0000256" key="7">
    <source>
        <dbReference type="SAM" id="MobiDB-lite"/>
    </source>
</evidence>
<keyword evidence="5 8" id="KW-1133">Transmembrane helix</keyword>
<feature type="signal peptide" evidence="9">
    <location>
        <begin position="1"/>
        <end position="23"/>
    </location>
</feature>
<protein>
    <submittedName>
        <fullName evidence="10">Uncharacterized protein</fullName>
    </submittedName>
</protein>
<accession>A0A232FLH9</accession>
<evidence type="ECO:0000256" key="1">
    <source>
        <dbReference type="ARBA" id="ARBA00004141"/>
    </source>
</evidence>
<dbReference type="GO" id="GO:0016020">
    <property type="term" value="C:membrane"/>
    <property type="evidence" value="ECO:0007669"/>
    <property type="project" value="UniProtKB-SubCell"/>
</dbReference>
<feature type="transmembrane region" description="Helical" evidence="8">
    <location>
        <begin position="418"/>
        <end position="435"/>
    </location>
</feature>
<feature type="transmembrane region" description="Helical" evidence="8">
    <location>
        <begin position="284"/>
        <end position="306"/>
    </location>
</feature>
<feature type="compositionally biased region" description="Basic and acidic residues" evidence="7">
    <location>
        <begin position="196"/>
        <end position="209"/>
    </location>
</feature>
<evidence type="ECO:0000313" key="11">
    <source>
        <dbReference type="Proteomes" id="UP000215335"/>
    </source>
</evidence>
<evidence type="ECO:0000256" key="5">
    <source>
        <dbReference type="ARBA" id="ARBA00022989"/>
    </source>
</evidence>
<keyword evidence="6 8" id="KW-0472">Membrane</keyword>
<evidence type="ECO:0000256" key="6">
    <source>
        <dbReference type="ARBA" id="ARBA00023136"/>
    </source>
</evidence>
<gene>
    <name evidence="10" type="ORF">TSAR_010256</name>
</gene>
<feature type="chain" id="PRO_5012624355" evidence="9">
    <location>
        <begin position="24"/>
        <end position="475"/>
    </location>
</feature>
<dbReference type="InterPro" id="IPR010512">
    <property type="entry name" value="DUF1091"/>
</dbReference>
<comment type="similarity">
    <text evidence="2">Belongs to the EI24 family.</text>
</comment>
<keyword evidence="3 8" id="KW-0812">Transmembrane</keyword>
<evidence type="ECO:0000256" key="3">
    <source>
        <dbReference type="ARBA" id="ARBA00022692"/>
    </source>
</evidence>
<dbReference type="PANTHER" id="PTHR21389">
    <property type="entry name" value="P53 INDUCED PROTEIN"/>
    <property type="match status" value="1"/>
</dbReference>
<comment type="subcellular location">
    <subcellularLocation>
        <location evidence="1">Membrane</location>
        <topology evidence="1">Multi-pass membrane protein</topology>
    </subcellularLocation>
</comment>
<feature type="transmembrane region" description="Helical" evidence="8">
    <location>
        <begin position="327"/>
        <end position="350"/>
    </location>
</feature>
<comment type="caution">
    <text evidence="10">The sequence shown here is derived from an EMBL/GenBank/DDBJ whole genome shotgun (WGS) entry which is preliminary data.</text>
</comment>
<dbReference type="STRING" id="543379.A0A232FLH9"/>
<dbReference type="InterPro" id="IPR059112">
    <property type="entry name" value="CysZ/EI24"/>
</dbReference>
<feature type="transmembrane region" description="Helical" evidence="8">
    <location>
        <begin position="235"/>
        <end position="253"/>
    </location>
</feature>
<evidence type="ECO:0000256" key="8">
    <source>
        <dbReference type="SAM" id="Phobius"/>
    </source>
</evidence>
<organism evidence="10 11">
    <name type="scientific">Trichomalopsis sarcophagae</name>
    <dbReference type="NCBI Taxonomy" id="543379"/>
    <lineage>
        <taxon>Eukaryota</taxon>
        <taxon>Metazoa</taxon>
        <taxon>Ecdysozoa</taxon>
        <taxon>Arthropoda</taxon>
        <taxon>Hexapoda</taxon>
        <taxon>Insecta</taxon>
        <taxon>Pterygota</taxon>
        <taxon>Neoptera</taxon>
        <taxon>Endopterygota</taxon>
        <taxon>Hymenoptera</taxon>
        <taxon>Apocrita</taxon>
        <taxon>Proctotrupomorpha</taxon>
        <taxon>Chalcidoidea</taxon>
        <taxon>Pteromalidae</taxon>
        <taxon>Pteromalinae</taxon>
        <taxon>Trichomalopsis</taxon>
    </lineage>
</organism>
<reference evidence="10 11" key="1">
    <citation type="journal article" date="2017" name="Curr. Biol.">
        <title>The Evolution of Venom by Co-option of Single-Copy Genes.</title>
        <authorList>
            <person name="Martinson E.O."/>
            <person name="Mrinalini"/>
            <person name="Kelkar Y.D."/>
            <person name="Chang C.H."/>
            <person name="Werren J.H."/>
        </authorList>
    </citation>
    <scope>NUCLEOTIDE SEQUENCE [LARGE SCALE GENOMIC DNA]</scope>
    <source>
        <strain evidence="10 11">Alberta</strain>
        <tissue evidence="10">Whole body</tissue>
    </source>
</reference>
<feature type="region of interest" description="Disordered" evidence="7">
    <location>
        <begin position="196"/>
        <end position="215"/>
    </location>
</feature>
<evidence type="ECO:0000256" key="9">
    <source>
        <dbReference type="SAM" id="SignalP"/>
    </source>
</evidence>
<dbReference type="AlphaFoldDB" id="A0A232FLH9"/>
<dbReference type="Gene3D" id="2.70.220.10">
    <property type="entry name" value="Ganglioside GM2 activator"/>
    <property type="match status" value="1"/>
</dbReference>
<dbReference type="GO" id="GO:0005783">
    <property type="term" value="C:endoplasmic reticulum"/>
    <property type="evidence" value="ECO:0007669"/>
    <property type="project" value="TreeGrafter"/>
</dbReference>
<dbReference type="PANTHER" id="PTHR21389:SF0">
    <property type="entry name" value="ETOPOSIDE-INDUCED PROTEIN 2.4 HOMOLOG"/>
    <property type="match status" value="1"/>
</dbReference>
<dbReference type="GO" id="GO:0016236">
    <property type="term" value="P:macroautophagy"/>
    <property type="evidence" value="ECO:0007669"/>
    <property type="project" value="TreeGrafter"/>
</dbReference>
<dbReference type="EMBL" id="NNAY01000046">
    <property type="protein sequence ID" value="OXU31594.1"/>
    <property type="molecule type" value="Genomic_DNA"/>
</dbReference>
<feature type="transmembrane region" description="Helical" evidence="8">
    <location>
        <begin position="362"/>
        <end position="382"/>
    </location>
</feature>
<dbReference type="Pfam" id="PF07264">
    <property type="entry name" value="EI24"/>
    <property type="match status" value="1"/>
</dbReference>
<sequence length="475" mass="52963">MEATFAKIVILCIVGVAITEVACGSIEVKNLEIQNVPNDYFGKIETEVKPVDDNSLISVKVPILKDIGEGYQLKVNLKFNNIPILKNQVFPLCDAIAKDGFFKPLIEKIEPAGKFPSACPIPAGEWSVSDFKIDMKDFLPFGLSPSGDFDVELDIGEPNAEPLGIIIAMWRGFIDSLKGGLVIFSMDKQINERMKKSPVKADARRRESSVGHSPAKYSKHHRESKVLKRTIQCCALNGGVCWASIIIFEYGLLPSLKYLLSIIFGQSPGMGMVVWSWTKPFLTITFSTIWILPLFLLSKIVNSLWFQDIADSAYRYRQGRPMLLSSVSKLIADMLFSVLVQALFLGQGVLVSKVPLPPIGDILALVHMCLLYALYAFEYKWFNMGWELHRRLTFIECNWPYFVGFGLPLAILTQLPDSYIISGCVFSILFPLFIVSGNEAEPVTDVCDCPLKLFSPVVAIANTLFNKTIGPAKRR</sequence>
<name>A0A232FLH9_9HYME</name>
<dbReference type="InterPro" id="IPR036846">
    <property type="entry name" value="GM2-AP_sf"/>
</dbReference>
<keyword evidence="11" id="KW-1185">Reference proteome</keyword>
<proteinExistence type="inferred from homology"/>
<keyword evidence="4 9" id="KW-0732">Signal</keyword>
<evidence type="ECO:0000256" key="4">
    <source>
        <dbReference type="ARBA" id="ARBA00022729"/>
    </source>
</evidence>
<dbReference type="Proteomes" id="UP000215335">
    <property type="component" value="Unassembled WGS sequence"/>
</dbReference>
<dbReference type="Pfam" id="PF06477">
    <property type="entry name" value="DUF1091"/>
    <property type="match status" value="1"/>
</dbReference>
<evidence type="ECO:0000313" key="10">
    <source>
        <dbReference type="EMBL" id="OXU31594.1"/>
    </source>
</evidence>
<feature type="transmembrane region" description="Helical" evidence="8">
    <location>
        <begin position="394"/>
        <end position="412"/>
    </location>
</feature>